<protein>
    <submittedName>
        <fullName evidence="7">DMT family transporter</fullName>
    </submittedName>
</protein>
<evidence type="ECO:0000256" key="4">
    <source>
        <dbReference type="ARBA" id="ARBA00023136"/>
    </source>
</evidence>
<evidence type="ECO:0000256" key="2">
    <source>
        <dbReference type="ARBA" id="ARBA00022692"/>
    </source>
</evidence>
<dbReference type="InterPro" id="IPR000620">
    <property type="entry name" value="EamA_dom"/>
</dbReference>
<feature type="transmembrane region" description="Helical" evidence="5">
    <location>
        <begin position="254"/>
        <end position="273"/>
    </location>
</feature>
<keyword evidence="8" id="KW-1185">Reference proteome</keyword>
<dbReference type="PANTHER" id="PTHR22911:SF6">
    <property type="entry name" value="SOLUTE CARRIER FAMILY 35 MEMBER G1"/>
    <property type="match status" value="1"/>
</dbReference>
<feature type="transmembrane region" description="Helical" evidence="5">
    <location>
        <begin position="81"/>
        <end position="99"/>
    </location>
</feature>
<keyword evidence="3 5" id="KW-1133">Transmembrane helix</keyword>
<dbReference type="InterPro" id="IPR037185">
    <property type="entry name" value="EmrE-like"/>
</dbReference>
<feature type="domain" description="EamA" evidence="6">
    <location>
        <begin position="18"/>
        <end position="130"/>
    </location>
</feature>
<feature type="domain" description="EamA" evidence="6">
    <location>
        <begin position="168"/>
        <end position="294"/>
    </location>
</feature>
<keyword evidence="4 5" id="KW-0472">Membrane</keyword>
<feature type="transmembrane region" description="Helical" evidence="5">
    <location>
        <begin position="21"/>
        <end position="37"/>
    </location>
</feature>
<dbReference type="Pfam" id="PF00892">
    <property type="entry name" value="EamA"/>
    <property type="match status" value="2"/>
</dbReference>
<evidence type="ECO:0000313" key="8">
    <source>
        <dbReference type="Proteomes" id="UP001597206"/>
    </source>
</evidence>
<feature type="transmembrane region" description="Helical" evidence="5">
    <location>
        <begin position="194"/>
        <end position="213"/>
    </location>
</feature>
<evidence type="ECO:0000256" key="3">
    <source>
        <dbReference type="ARBA" id="ARBA00022989"/>
    </source>
</evidence>
<keyword evidence="2 5" id="KW-0812">Transmembrane</keyword>
<dbReference type="PANTHER" id="PTHR22911">
    <property type="entry name" value="ACYL-MALONYL CONDENSING ENZYME-RELATED"/>
    <property type="match status" value="1"/>
</dbReference>
<reference evidence="8" key="1">
    <citation type="journal article" date="2019" name="Int. J. Syst. Evol. Microbiol.">
        <title>The Global Catalogue of Microorganisms (GCM) 10K type strain sequencing project: providing services to taxonomists for standard genome sequencing and annotation.</title>
        <authorList>
            <consortium name="The Broad Institute Genomics Platform"/>
            <consortium name="The Broad Institute Genome Sequencing Center for Infectious Disease"/>
            <person name="Wu L."/>
            <person name="Ma J."/>
        </authorList>
    </citation>
    <scope>NUCLEOTIDE SEQUENCE [LARGE SCALE GENOMIC DNA]</scope>
    <source>
        <strain evidence="8">CCUG 58411</strain>
    </source>
</reference>
<dbReference type="EMBL" id="JBHTLN010000001">
    <property type="protein sequence ID" value="MFD1121187.1"/>
    <property type="molecule type" value="Genomic_DNA"/>
</dbReference>
<feature type="transmembrane region" description="Helical" evidence="5">
    <location>
        <begin position="49"/>
        <end position="69"/>
    </location>
</feature>
<dbReference type="SUPFAM" id="SSF103481">
    <property type="entry name" value="Multidrug resistance efflux transporter EmrE"/>
    <property type="match status" value="2"/>
</dbReference>
<evidence type="ECO:0000256" key="1">
    <source>
        <dbReference type="ARBA" id="ARBA00004141"/>
    </source>
</evidence>
<dbReference type="RefSeq" id="WP_379029579.1">
    <property type="nucleotide sequence ID" value="NZ_JBHTLN010000001.1"/>
</dbReference>
<comment type="caution">
    <text evidence="7">The sequence shown here is derived from an EMBL/GenBank/DDBJ whole genome shotgun (WGS) entry which is preliminary data.</text>
</comment>
<accession>A0ABW3PB35</accession>
<name>A0ABW3PB35_9PROT</name>
<comment type="subcellular location">
    <subcellularLocation>
        <location evidence="1">Membrane</location>
        <topology evidence="1">Multi-pass membrane protein</topology>
    </subcellularLocation>
</comment>
<evidence type="ECO:0000256" key="5">
    <source>
        <dbReference type="SAM" id="Phobius"/>
    </source>
</evidence>
<proteinExistence type="predicted"/>
<evidence type="ECO:0000313" key="7">
    <source>
        <dbReference type="EMBL" id="MFD1121187.1"/>
    </source>
</evidence>
<organism evidence="7 8">
    <name type="scientific">Methylophilus flavus</name>
    <dbReference type="NCBI Taxonomy" id="640084"/>
    <lineage>
        <taxon>Bacteria</taxon>
        <taxon>Pseudomonadati</taxon>
        <taxon>Pseudomonadota</taxon>
        <taxon>Betaproteobacteria</taxon>
        <taxon>Nitrosomonadales</taxon>
        <taxon>Methylophilaceae</taxon>
        <taxon>Methylophilus</taxon>
    </lineage>
</organism>
<evidence type="ECO:0000259" key="6">
    <source>
        <dbReference type="Pfam" id="PF00892"/>
    </source>
</evidence>
<gene>
    <name evidence="7" type="ORF">ACFQ2T_01605</name>
</gene>
<sequence length="308" mass="34043">MFSFIHPKRWSHPRHWQLGSLWMLVAGLGFAVMGAFVKTGAERFSSTELVFYRSIFGFITIAAMVYWQGKPLKSPMLGKQMGRAFTGFIALLLFFYAIAHLPLATAITLNYTSPMFLALLSPWLLTAEKPLSRWQQSTLNKCVIAGFIGVTLLLQPRWEPDLWITAGVGLLSGLGAALAYVHVKQLGVSGEPDWRTVFYFTLVCSVASGGLMLNTDITLLRWQDLPFLLGLGISATISQLAMTRAYRTGRTLTVASLAYSTVVFATLIGVFWWGEHLSWMEYSGMLLIMLSGIVSSRASSPRTANPGN</sequence>
<feature type="transmembrane region" description="Helical" evidence="5">
    <location>
        <begin position="162"/>
        <end position="182"/>
    </location>
</feature>
<dbReference type="Gene3D" id="1.10.3730.20">
    <property type="match status" value="1"/>
</dbReference>
<dbReference type="Proteomes" id="UP001597206">
    <property type="component" value="Unassembled WGS sequence"/>
</dbReference>